<evidence type="ECO:0000256" key="6">
    <source>
        <dbReference type="ARBA" id="ARBA00022690"/>
    </source>
</evidence>
<feature type="site" description="Involved in metalloproteinase-binding" evidence="11">
    <location>
        <position position="130"/>
    </location>
</feature>
<dbReference type="Ensembl" id="ENSCCRT00010101449.1">
    <property type="protein sequence ID" value="ENSCCRP00010091472.1"/>
    <property type="gene ID" value="ENSCCRG00010039993.1"/>
</dbReference>
<dbReference type="GO" id="GO:0051045">
    <property type="term" value="P:negative regulation of membrane protein ectodomain proteolysis"/>
    <property type="evidence" value="ECO:0007669"/>
    <property type="project" value="TreeGrafter"/>
</dbReference>
<feature type="site" description="Involved in metalloproteinase-binding" evidence="11">
    <location>
        <position position="103"/>
    </location>
</feature>
<accession>A0A8C1R6L6</accession>
<protein>
    <recommendedName>
        <fullName evidence="3">Metalloproteinase inhibitor 2</fullName>
    </recommendedName>
    <alternativeName>
        <fullName evidence="9">Tissue inhibitor of metalloproteinases 2</fullName>
    </alternativeName>
</protein>
<dbReference type="GO" id="GO:0002020">
    <property type="term" value="F:protease binding"/>
    <property type="evidence" value="ECO:0007669"/>
    <property type="project" value="TreeGrafter"/>
</dbReference>
<dbReference type="InterPro" id="IPR001820">
    <property type="entry name" value="TIMP"/>
</dbReference>
<comment type="similarity">
    <text evidence="2">Belongs to the protease inhibitor I35 (TIMP) family.</text>
</comment>
<evidence type="ECO:0000256" key="5">
    <source>
        <dbReference type="ARBA" id="ARBA00022608"/>
    </source>
</evidence>
<keyword evidence="10" id="KW-0479">Metal-binding</keyword>
<dbReference type="InterPro" id="IPR027465">
    <property type="entry name" value="TIMP_C"/>
</dbReference>
<dbReference type="GO" id="GO:0031012">
    <property type="term" value="C:extracellular matrix"/>
    <property type="evidence" value="ECO:0007669"/>
    <property type="project" value="TreeGrafter"/>
</dbReference>
<keyword evidence="7 12" id="KW-1015">Disulfide bond</keyword>
<dbReference type="PROSITE" id="PS50189">
    <property type="entry name" value="NTR"/>
    <property type="match status" value="1"/>
</dbReference>
<evidence type="ECO:0000256" key="1">
    <source>
        <dbReference type="ARBA" id="ARBA00004613"/>
    </source>
</evidence>
<feature type="disulfide bond" evidence="12">
    <location>
        <begin position="235"/>
        <end position="256"/>
    </location>
</feature>
<evidence type="ECO:0000256" key="11">
    <source>
        <dbReference type="PIRSR" id="PIRSR601820-2"/>
    </source>
</evidence>
<evidence type="ECO:0000256" key="2">
    <source>
        <dbReference type="ARBA" id="ARBA00011027"/>
    </source>
</evidence>
<keyword evidence="8" id="KW-0481">Metalloenzyme inhibitor</keyword>
<feature type="disulfide bond" evidence="12">
    <location>
        <begin position="217"/>
        <end position="264"/>
    </location>
</feature>
<dbReference type="Proteomes" id="UP000694427">
    <property type="component" value="Unplaced"/>
</dbReference>
<dbReference type="PANTHER" id="PTHR11844:SF24">
    <property type="entry name" value="METALLOPROTEINASE INHIBITOR 2"/>
    <property type="match status" value="1"/>
</dbReference>
<evidence type="ECO:0000256" key="9">
    <source>
        <dbReference type="ARBA" id="ARBA00030102"/>
    </source>
</evidence>
<dbReference type="GO" id="GO:0005615">
    <property type="term" value="C:extracellular space"/>
    <property type="evidence" value="ECO:0007669"/>
    <property type="project" value="TreeGrafter"/>
</dbReference>
<dbReference type="GO" id="GO:0034097">
    <property type="term" value="P:response to cytokine"/>
    <property type="evidence" value="ECO:0007669"/>
    <property type="project" value="TreeGrafter"/>
</dbReference>
<name>A0A8C1R6L6_CYPCA</name>
<dbReference type="Gene3D" id="2.40.50.120">
    <property type="match status" value="1"/>
</dbReference>
<dbReference type="InterPro" id="IPR008993">
    <property type="entry name" value="TIMP-like_OB-fold"/>
</dbReference>
<feature type="disulfide bond" evidence="12">
    <location>
        <begin position="222"/>
        <end position="227"/>
    </location>
</feature>
<feature type="disulfide bond" evidence="12">
    <location>
        <begin position="92"/>
        <end position="190"/>
    </location>
</feature>
<keyword evidence="4" id="KW-0964">Secreted</keyword>
<dbReference type="PANTHER" id="PTHR11844">
    <property type="entry name" value="METALLOPROTEASE INHIBITOR"/>
    <property type="match status" value="1"/>
</dbReference>
<organism evidence="14 15">
    <name type="scientific">Cyprinus carpio</name>
    <name type="common">Common carp</name>
    <dbReference type="NCBI Taxonomy" id="7962"/>
    <lineage>
        <taxon>Eukaryota</taxon>
        <taxon>Metazoa</taxon>
        <taxon>Chordata</taxon>
        <taxon>Craniata</taxon>
        <taxon>Vertebrata</taxon>
        <taxon>Euteleostomi</taxon>
        <taxon>Actinopterygii</taxon>
        <taxon>Neopterygii</taxon>
        <taxon>Teleostei</taxon>
        <taxon>Ostariophysi</taxon>
        <taxon>Cypriniformes</taxon>
        <taxon>Cyprinidae</taxon>
        <taxon>Cyprininae</taxon>
        <taxon>Cyprinus</taxon>
    </lineage>
</organism>
<feature type="domain" description="NTR" evidence="13">
    <location>
        <begin position="90"/>
        <end position="215"/>
    </location>
</feature>
<evidence type="ECO:0000256" key="4">
    <source>
        <dbReference type="ARBA" id="ARBA00022525"/>
    </source>
</evidence>
<dbReference type="GO" id="GO:0008191">
    <property type="term" value="F:metalloendopeptidase inhibitor activity"/>
    <property type="evidence" value="ECO:0007669"/>
    <property type="project" value="InterPro"/>
</dbReference>
<dbReference type="AlphaFoldDB" id="A0A8C1R6L6"/>
<evidence type="ECO:0000313" key="14">
    <source>
        <dbReference type="Ensembl" id="ENSCCRP00010091472.1"/>
    </source>
</evidence>
<dbReference type="GO" id="GO:0046872">
    <property type="term" value="F:metal ion binding"/>
    <property type="evidence" value="ECO:0007669"/>
    <property type="project" value="UniProtKB-KW"/>
</dbReference>
<evidence type="ECO:0000256" key="3">
    <source>
        <dbReference type="ARBA" id="ARBA00013520"/>
    </source>
</evidence>
<dbReference type="FunFam" id="3.90.370.10:FF:000001">
    <property type="entry name" value="Metalloproteinase inhibitor 3"/>
    <property type="match status" value="1"/>
</dbReference>
<feature type="binding site" evidence="10">
    <location>
        <position position="90"/>
    </location>
    <ligand>
        <name>Zn(2+)</name>
        <dbReference type="ChEBI" id="CHEBI:29105"/>
        <note>ligand shared with metalloproteinase partner</note>
    </ligand>
</feature>
<comment type="subcellular location">
    <subcellularLocation>
        <location evidence="1">Secreted</location>
    </subcellularLocation>
</comment>
<keyword evidence="6" id="KW-0646">Protease inhibitor</keyword>
<feature type="disulfide bond" evidence="12">
    <location>
        <begin position="90"/>
        <end position="161"/>
    </location>
</feature>
<dbReference type="SMART" id="SM00206">
    <property type="entry name" value="NTR"/>
    <property type="match status" value="1"/>
</dbReference>
<dbReference type="Gene3D" id="3.90.370.10">
    <property type="entry name" value="Tissue inhibitor of metalloproteinase-1. Chain B, domain 1"/>
    <property type="match status" value="1"/>
</dbReference>
<dbReference type="Pfam" id="PF00965">
    <property type="entry name" value="TIMP"/>
    <property type="match status" value="1"/>
</dbReference>
<reference evidence="14" key="2">
    <citation type="submission" date="2025-09" db="UniProtKB">
        <authorList>
            <consortium name="Ensembl"/>
        </authorList>
    </citation>
    <scope>IDENTIFICATION</scope>
</reference>
<proteinExistence type="inferred from homology"/>
<evidence type="ECO:0000256" key="12">
    <source>
        <dbReference type="PIRSR" id="PIRSR601820-3"/>
    </source>
</evidence>
<evidence type="ECO:0000256" key="10">
    <source>
        <dbReference type="PIRSR" id="PIRSR601820-1"/>
    </source>
</evidence>
<evidence type="ECO:0000259" key="13">
    <source>
        <dbReference type="PROSITE" id="PS50189"/>
    </source>
</evidence>
<feature type="disulfide bond" evidence="12">
    <location>
        <begin position="102"/>
        <end position="215"/>
    </location>
</feature>
<dbReference type="InterPro" id="IPR001134">
    <property type="entry name" value="Netrin_domain"/>
</dbReference>
<evidence type="ECO:0000256" key="8">
    <source>
        <dbReference type="ARBA" id="ARBA00023215"/>
    </source>
</evidence>
<sequence>MGGVQMGIKAVPFSQSAHCPDTRLLSPGRHLSNSEVSVSKAPCLWRQLVFGNPRVCLCPHFLVKKMMTRSRCVPLLLLVLCGAAEFAEACSCTPEHPQQAYCNADVVIRAKVVGQEEVVTGNDTYGNPIKMIRYDVKQIKMFKGPDGDIDAILTGPSSALCGVSLDSSGKKEYLITGNKDSNGTLRINLCNYIESWESLSLTQKKSFGPRYQMGCDCKVVQCPTIPCSIHDNAECLWTDWVVEGTVQGTQAQYYTCIKRSDSSCAWYRGSAPPKKEFMDTEEP</sequence>
<evidence type="ECO:0000256" key="7">
    <source>
        <dbReference type="ARBA" id="ARBA00023157"/>
    </source>
</evidence>
<reference evidence="14" key="1">
    <citation type="submission" date="2025-08" db="UniProtKB">
        <authorList>
            <consortium name="Ensembl"/>
        </authorList>
    </citation>
    <scope>IDENTIFICATION</scope>
</reference>
<keyword evidence="15" id="KW-1185">Reference proteome</keyword>
<keyword evidence="10" id="KW-0862">Zinc</keyword>
<dbReference type="SUPFAM" id="SSF50242">
    <property type="entry name" value="TIMP-like"/>
    <property type="match status" value="1"/>
</dbReference>
<dbReference type="GO" id="GO:0009725">
    <property type="term" value="P:response to hormone"/>
    <property type="evidence" value="ECO:0007669"/>
    <property type="project" value="TreeGrafter"/>
</dbReference>
<evidence type="ECO:0000313" key="15">
    <source>
        <dbReference type="Proteomes" id="UP000694427"/>
    </source>
</evidence>
<keyword evidence="5" id="KW-0483">Metalloprotease inhibitor</keyword>